<feature type="transmembrane region" description="Helical" evidence="2">
    <location>
        <begin position="137"/>
        <end position="154"/>
    </location>
</feature>
<dbReference type="STRING" id="146536.AQI70_32060"/>
<proteinExistence type="predicted"/>
<feature type="transmembrane region" description="Helical" evidence="2">
    <location>
        <begin position="61"/>
        <end position="80"/>
    </location>
</feature>
<gene>
    <name evidence="3" type="ORF">AQI70_32060</name>
</gene>
<evidence type="ECO:0000313" key="4">
    <source>
        <dbReference type="Proteomes" id="UP000054024"/>
    </source>
</evidence>
<sequence>MAAACCLATTVVFSPGYLSADSVTQLKQARGEEPLTDWHPPVMSLVWRALLAATGTPATMAVLQAAVLWAALWVIAWCVWERTASRAGSLAVLGLGLAPHVLTFVGVVWKDVHMAFALLATTALALIGRRLGTGRSALRWALLGLGLLFLGYAILVRKNAVFAAVPVFVMLVLALWPRPGRRIWLVSTAALVVALLVPGVAISSLARPVPTSQHAQIVLDDLLHVVSERELRSAPVSPELRDRLATAARECRRTGSLSNSYFTCWDRGANDLNAYADQLTSLWAREMPDHLSGYAQYRLQLFSGLLFKGSYQYQSGIITNTLGLRTSHPRLEAALGTYVKGAVHDLPFLFAGWFWLTVGLLLAVRPGRGSFSLPVRALGVSSVAYVLGYLPIMPTTDFRYLYWPALAGTLGLLLSWLGRGTPRPPGSAATTSGRLTTGHRPYEATSGSATDAPLV</sequence>
<feature type="transmembrane region" description="Helical" evidence="2">
    <location>
        <begin position="160"/>
        <end position="176"/>
    </location>
</feature>
<accession>A0A117NXU1</accession>
<feature type="transmembrane region" description="Helical" evidence="2">
    <location>
        <begin position="183"/>
        <end position="206"/>
    </location>
</feature>
<keyword evidence="2" id="KW-0812">Transmembrane</keyword>
<feature type="region of interest" description="Disordered" evidence="1">
    <location>
        <begin position="424"/>
        <end position="455"/>
    </location>
</feature>
<dbReference type="OrthoDB" id="8914130at2"/>
<feature type="transmembrane region" description="Helical" evidence="2">
    <location>
        <begin position="375"/>
        <end position="394"/>
    </location>
</feature>
<evidence type="ECO:0000313" key="3">
    <source>
        <dbReference type="EMBL" id="KUM69401.1"/>
    </source>
</evidence>
<dbReference type="AlphaFoldDB" id="A0A117NXU1"/>
<dbReference type="EMBL" id="LMWJ01000026">
    <property type="protein sequence ID" value="KUM69401.1"/>
    <property type="molecule type" value="Genomic_DNA"/>
</dbReference>
<protein>
    <recommendedName>
        <fullName evidence="5">Glycosyltransferase RgtA/B/C/D-like domain-containing protein</fullName>
    </recommendedName>
</protein>
<keyword evidence="2" id="KW-0472">Membrane</keyword>
<feature type="transmembrane region" description="Helical" evidence="2">
    <location>
        <begin position="87"/>
        <end position="109"/>
    </location>
</feature>
<evidence type="ECO:0008006" key="5">
    <source>
        <dbReference type="Google" id="ProtNLM"/>
    </source>
</evidence>
<keyword evidence="2" id="KW-1133">Transmembrane helix</keyword>
<comment type="caution">
    <text evidence="3">The sequence shown here is derived from an EMBL/GenBank/DDBJ whole genome shotgun (WGS) entry which is preliminary data.</text>
</comment>
<organism evidence="3 4">
    <name type="scientific">Streptomyces curacoi</name>
    <dbReference type="NCBI Taxonomy" id="146536"/>
    <lineage>
        <taxon>Bacteria</taxon>
        <taxon>Bacillati</taxon>
        <taxon>Actinomycetota</taxon>
        <taxon>Actinomycetes</taxon>
        <taxon>Kitasatosporales</taxon>
        <taxon>Streptomycetaceae</taxon>
        <taxon>Streptomyces</taxon>
    </lineage>
</organism>
<keyword evidence="4" id="KW-1185">Reference proteome</keyword>
<name>A0A117NXU1_9ACTN</name>
<feature type="transmembrane region" description="Helical" evidence="2">
    <location>
        <begin position="400"/>
        <end position="417"/>
    </location>
</feature>
<evidence type="ECO:0000256" key="1">
    <source>
        <dbReference type="SAM" id="MobiDB-lite"/>
    </source>
</evidence>
<feature type="transmembrane region" description="Helical" evidence="2">
    <location>
        <begin position="115"/>
        <end position="132"/>
    </location>
</feature>
<evidence type="ECO:0000256" key="2">
    <source>
        <dbReference type="SAM" id="Phobius"/>
    </source>
</evidence>
<dbReference type="Proteomes" id="UP000054024">
    <property type="component" value="Unassembled WGS sequence"/>
</dbReference>
<reference evidence="3 4" key="1">
    <citation type="submission" date="2015-10" db="EMBL/GenBank/DDBJ databases">
        <title>Draft genome sequence of Streptomyces curacoi DSM 40107, type strain for the species Streptomyces curacoi.</title>
        <authorList>
            <person name="Ruckert C."/>
            <person name="Winkler A."/>
            <person name="Kalinowski J."/>
            <person name="Kampfer P."/>
            <person name="Glaeser S."/>
        </authorList>
    </citation>
    <scope>NUCLEOTIDE SEQUENCE [LARGE SCALE GENOMIC DNA]</scope>
    <source>
        <strain evidence="3 4">DSM 40107</strain>
    </source>
</reference>
<feature type="transmembrane region" description="Helical" evidence="2">
    <location>
        <begin position="346"/>
        <end position="363"/>
    </location>
</feature>